<evidence type="ECO:0000256" key="1">
    <source>
        <dbReference type="ARBA" id="ARBA00009986"/>
    </source>
</evidence>
<comment type="caution">
    <text evidence="6">The sequence shown here is derived from an EMBL/GenBank/DDBJ whole genome shotgun (WGS) entry which is preliminary data.</text>
</comment>
<accession>A0A9P7L110</accession>
<dbReference type="InterPro" id="IPR016161">
    <property type="entry name" value="Ald_DH/histidinol_DH"/>
</dbReference>
<organism evidence="6 7">
    <name type="scientific">Fusarium xylarioides</name>
    <dbReference type="NCBI Taxonomy" id="221167"/>
    <lineage>
        <taxon>Eukaryota</taxon>
        <taxon>Fungi</taxon>
        <taxon>Dikarya</taxon>
        <taxon>Ascomycota</taxon>
        <taxon>Pezizomycotina</taxon>
        <taxon>Sordariomycetes</taxon>
        <taxon>Hypocreomycetidae</taxon>
        <taxon>Hypocreales</taxon>
        <taxon>Nectriaceae</taxon>
        <taxon>Fusarium</taxon>
        <taxon>Fusarium fujikuroi species complex</taxon>
    </lineage>
</organism>
<dbReference type="GO" id="GO:0004029">
    <property type="term" value="F:aldehyde dehydrogenase (NAD+) activity"/>
    <property type="evidence" value="ECO:0007669"/>
    <property type="project" value="UniProtKB-EC"/>
</dbReference>
<comment type="similarity">
    <text evidence="1">Belongs to the aldehyde dehydrogenase family.</text>
</comment>
<evidence type="ECO:0000313" key="7">
    <source>
        <dbReference type="Proteomes" id="UP000750502"/>
    </source>
</evidence>
<reference evidence="6" key="1">
    <citation type="journal article" date="2020" name="bioRxiv">
        <title>Historical genomics reveals the evolutionary mechanisms behind multiple outbreaks of the host-specific coffee wilt pathogen Fusarium xylarioides.</title>
        <authorList>
            <person name="Peck D."/>
            <person name="Nowell R.W."/>
            <person name="Flood J."/>
            <person name="Ryan M.J."/>
            <person name="Barraclough T.G."/>
        </authorList>
    </citation>
    <scope>NUCLEOTIDE SEQUENCE</scope>
    <source>
        <strain evidence="6">IMI 127659i</strain>
    </source>
</reference>
<protein>
    <recommendedName>
        <fullName evidence="4">aldehyde dehydrogenase (NAD(+))</fullName>
        <ecNumber evidence="4">1.2.1.3</ecNumber>
    </recommendedName>
</protein>
<dbReference type="EC" id="1.2.1.3" evidence="4"/>
<dbReference type="PANTHER" id="PTHR43720">
    <property type="entry name" value="2-AMINOMUCONIC SEMIALDEHYDE DEHYDROGENASE"/>
    <property type="match status" value="1"/>
</dbReference>
<reference evidence="6" key="2">
    <citation type="submission" date="2020-10" db="EMBL/GenBank/DDBJ databases">
        <authorList>
            <person name="Peck L.D."/>
            <person name="Nowell R.W."/>
            <person name="Flood J."/>
            <person name="Ryan M.J."/>
            <person name="Barraclough T.G."/>
        </authorList>
    </citation>
    <scope>NUCLEOTIDE SEQUENCE</scope>
    <source>
        <strain evidence="6">IMI 127659i</strain>
    </source>
</reference>
<evidence type="ECO:0000313" key="6">
    <source>
        <dbReference type="EMBL" id="KAG5764932.1"/>
    </source>
</evidence>
<dbReference type="PANTHER" id="PTHR43720:SF2">
    <property type="entry name" value="2-AMINOMUCONIC SEMIALDEHYDE DEHYDROGENASE"/>
    <property type="match status" value="1"/>
</dbReference>
<proteinExistence type="inferred from homology"/>
<dbReference type="AlphaFoldDB" id="A0A9P7L110"/>
<sequence length="187" mass="20067">MDDENEIVKVHAGGEEDIDDAVKAAQEALKGPWSHLSGTERGELMRKLVDLVDAATNELATIDTWNNGKRFSFAQGDVGELSGVLRYRAGFADKQYGQVISTTEKKFAYTIVGPIGLCGQIIPWNYPLGMAGWKIVPALAVGNCVVLKPAEQTPLSILFLADIVKRAGFPPGVSISSTALGVRLVQP</sequence>
<name>A0A9P7L110_9HYPO</name>
<dbReference type="SUPFAM" id="SSF53720">
    <property type="entry name" value="ALDH-like"/>
    <property type="match status" value="1"/>
</dbReference>
<dbReference type="InterPro" id="IPR016162">
    <property type="entry name" value="Ald_DH_N"/>
</dbReference>
<dbReference type="GO" id="GO:0006598">
    <property type="term" value="P:polyamine catabolic process"/>
    <property type="evidence" value="ECO:0007669"/>
    <property type="project" value="TreeGrafter"/>
</dbReference>
<feature type="domain" description="Aldehyde dehydrogenase" evidence="5">
    <location>
        <begin position="4"/>
        <end position="173"/>
    </location>
</feature>
<evidence type="ECO:0000256" key="2">
    <source>
        <dbReference type="ARBA" id="ARBA00023002"/>
    </source>
</evidence>
<dbReference type="InterPro" id="IPR015590">
    <property type="entry name" value="Aldehyde_DH_dom"/>
</dbReference>
<dbReference type="Proteomes" id="UP000750502">
    <property type="component" value="Unassembled WGS sequence"/>
</dbReference>
<dbReference type="Gene3D" id="3.40.605.10">
    <property type="entry name" value="Aldehyde Dehydrogenase, Chain A, domain 1"/>
    <property type="match status" value="1"/>
</dbReference>
<dbReference type="Pfam" id="PF00171">
    <property type="entry name" value="Aldedh"/>
    <property type="match status" value="1"/>
</dbReference>
<dbReference type="FunFam" id="3.40.605.10:FF:000029">
    <property type="entry name" value="Aldehyde dehydrogenase, mitochondrial"/>
    <property type="match status" value="1"/>
</dbReference>
<evidence type="ECO:0000256" key="3">
    <source>
        <dbReference type="ARBA" id="ARBA00023027"/>
    </source>
</evidence>
<keyword evidence="7" id="KW-1185">Reference proteome</keyword>
<keyword evidence="3" id="KW-0520">NAD</keyword>
<dbReference type="EMBL" id="JADFTT010000225">
    <property type="protein sequence ID" value="KAG5764932.1"/>
    <property type="molecule type" value="Genomic_DNA"/>
</dbReference>
<evidence type="ECO:0000259" key="5">
    <source>
        <dbReference type="Pfam" id="PF00171"/>
    </source>
</evidence>
<dbReference type="OrthoDB" id="4236722at2759"/>
<gene>
    <name evidence="6" type="ORF">H9Q72_007004</name>
</gene>
<keyword evidence="2" id="KW-0560">Oxidoreductase</keyword>
<evidence type="ECO:0000256" key="4">
    <source>
        <dbReference type="ARBA" id="ARBA00024226"/>
    </source>
</evidence>